<evidence type="ECO:0000256" key="7">
    <source>
        <dbReference type="ARBA" id="ARBA00023136"/>
    </source>
</evidence>
<dbReference type="FunFam" id="1.10.510.10:FF:000095">
    <property type="entry name" value="protein STRUBBELIG-RECEPTOR FAMILY 8"/>
    <property type="match status" value="1"/>
</dbReference>
<evidence type="ECO:0000259" key="11">
    <source>
        <dbReference type="PROSITE" id="PS50011"/>
    </source>
</evidence>
<feature type="compositionally biased region" description="Basic residues" evidence="9">
    <location>
        <begin position="76"/>
        <end position="86"/>
    </location>
</feature>
<dbReference type="InterPro" id="IPR046959">
    <property type="entry name" value="PRK1-6/SRF4-like"/>
</dbReference>
<dbReference type="SUPFAM" id="SSF56112">
    <property type="entry name" value="Protein kinase-like (PK-like)"/>
    <property type="match status" value="1"/>
</dbReference>
<dbReference type="STRING" id="1504633.A0A2T7DVP3"/>
<dbReference type="Proteomes" id="UP000244336">
    <property type="component" value="Chromosome 4"/>
</dbReference>
<dbReference type="InterPro" id="IPR001611">
    <property type="entry name" value="Leu-rich_rpt"/>
</dbReference>
<feature type="compositionally biased region" description="Low complexity" evidence="9">
    <location>
        <begin position="543"/>
        <end position="567"/>
    </location>
</feature>
<keyword evidence="3 10" id="KW-0812">Transmembrane</keyword>
<dbReference type="AlphaFoldDB" id="A0A2T7DVP3"/>
<organism evidence="12 13">
    <name type="scientific">Panicum hallii var. hallii</name>
    <dbReference type="NCBI Taxonomy" id="1504633"/>
    <lineage>
        <taxon>Eukaryota</taxon>
        <taxon>Viridiplantae</taxon>
        <taxon>Streptophyta</taxon>
        <taxon>Embryophyta</taxon>
        <taxon>Tracheophyta</taxon>
        <taxon>Spermatophyta</taxon>
        <taxon>Magnoliopsida</taxon>
        <taxon>Liliopsida</taxon>
        <taxon>Poales</taxon>
        <taxon>Poaceae</taxon>
        <taxon>PACMAD clade</taxon>
        <taxon>Panicoideae</taxon>
        <taxon>Panicodae</taxon>
        <taxon>Paniceae</taxon>
        <taxon>Panicinae</taxon>
        <taxon>Panicum</taxon>
        <taxon>Panicum sect. Panicum</taxon>
    </lineage>
</organism>
<dbReference type="EMBL" id="CM009752">
    <property type="protein sequence ID" value="PUZ59648.1"/>
    <property type="molecule type" value="Genomic_DNA"/>
</dbReference>
<feature type="region of interest" description="Disordered" evidence="9">
    <location>
        <begin position="605"/>
        <end position="665"/>
    </location>
</feature>
<keyword evidence="6 10" id="KW-1133">Transmembrane helix</keyword>
<dbReference type="SUPFAM" id="SSF52058">
    <property type="entry name" value="L domain-like"/>
    <property type="match status" value="1"/>
</dbReference>
<keyword evidence="2" id="KW-0433">Leucine-rich repeat</keyword>
<evidence type="ECO:0000256" key="6">
    <source>
        <dbReference type="ARBA" id="ARBA00022989"/>
    </source>
</evidence>
<feature type="compositionally biased region" description="Pro residues" evidence="9">
    <location>
        <begin position="158"/>
        <end position="170"/>
    </location>
</feature>
<dbReference type="Gene3D" id="3.30.200.20">
    <property type="entry name" value="Phosphorylase Kinase, domain 1"/>
    <property type="match status" value="1"/>
</dbReference>
<feature type="compositionally biased region" description="Low complexity" evidence="9">
    <location>
        <begin position="518"/>
        <end position="528"/>
    </location>
</feature>
<keyword evidence="4" id="KW-0732">Signal</keyword>
<feature type="region of interest" description="Disordered" evidence="9">
    <location>
        <begin position="1"/>
        <end position="115"/>
    </location>
</feature>
<feature type="compositionally biased region" description="Low complexity" evidence="9">
    <location>
        <begin position="171"/>
        <end position="184"/>
    </location>
</feature>
<dbReference type="InterPro" id="IPR000719">
    <property type="entry name" value="Prot_kinase_dom"/>
</dbReference>
<evidence type="ECO:0000256" key="5">
    <source>
        <dbReference type="ARBA" id="ARBA00022737"/>
    </source>
</evidence>
<dbReference type="InterPro" id="IPR032675">
    <property type="entry name" value="LRR_dom_sf"/>
</dbReference>
<evidence type="ECO:0000256" key="9">
    <source>
        <dbReference type="SAM" id="MobiDB-lite"/>
    </source>
</evidence>
<dbReference type="GO" id="GO:0004672">
    <property type="term" value="F:protein kinase activity"/>
    <property type="evidence" value="ECO:0007669"/>
    <property type="project" value="InterPro"/>
</dbReference>
<sequence>MGKRVRGPRGNPGKNSYAHEGEAQPPAGRGGDIRPSPAHVRARPRGPRRAQCPTTPPPPPRRLPPRTSSQPAASRRGGHGPPRARQRNQIPIIPRRGKRKPRRGERNPGAPRVFLSLPSASARNPFFTPAVACSRCSLPRQLRRCSARLVPYHHPRHPSPPPLPPSPPPRSSVHSSSSPSTPLSQARAHTRAPLLIGSGQAGGGLDSRSRRLRSDAVGGRSAAEGAANGVIGRSATGSEAMRRAPQLPLLLAAALLALAAAPGLARAATDAADVSAINGLYVALGSPTLPGWTGNGGDPCGELWQGIVCTGSTITGITMNAANLGGQLGSLGNFTSIITINLSNNKIGGNIPEDLPITLQQLFLSANQLTGSIPSSLSKLKNLTAMSVNGNNLNGDLPDAFDSLNGLVNLDLSSNNLTGVLPPSMKSLASLTTLHMQDNQLSGTLNVLQDLPLKDLNIENNQFSGPVPASLLNIPNFKKDGNPFNTSIAPSASPPSPSIGPAPTPTPAGPKPAPTPALAPTSSNSTPASAPPSPPSRAPPPSKTTSNSSEGSTTRDSSTSSPRKHSTSTLKIVGFVLLGVVLFIIMVLLVLFCLSKYQERQSRYDHNRSQLARVHHRVEPQIKPPPVQQRDDVKKGQSEVLDRRGRELSSSTAALPKKSPENQKEHVINFDRTDSDIFSVGLPPPPPPPPPPLPPIERVVANPIVPPEKRYNPPPRTSTPTSATPFSVASLQQYTDSFREENVIRESRLGKVYLAELPDGKLLEVMKIDNANGRISVDDFLEQVECISEIKHPNILELVGYCAEYGQRLLVYNHFSRTTLDDALHDGEDTESALSWNARLQVALGSGKALEFLHESFQPPIVHQNFEPANVLLDKKFSVCVAECGLAELMPSGSVTQLSGRMHALMNYEAPEFQDSGDISERGDVYSFGVVMLELLTGRKPYDSLRPRHEQHLVRWASSQLHDIESLSKMVDPSIRGQCSEKALSRFADIISRCIQRQPEFRPPMSEIVQDLARLVNATGEESE</sequence>
<keyword evidence="5" id="KW-0677">Repeat</keyword>
<keyword evidence="13" id="KW-1185">Reference proteome</keyword>
<dbReference type="Gramene" id="PUZ59648">
    <property type="protein sequence ID" value="PUZ59648"/>
    <property type="gene ID" value="GQ55_4G059100"/>
</dbReference>
<dbReference type="InterPro" id="IPR001245">
    <property type="entry name" value="Ser-Thr/Tyr_kinase_cat_dom"/>
</dbReference>
<dbReference type="FunFam" id="3.30.200.20:FF:000125">
    <property type="entry name" value="Protein STRUBBELIG-RECEPTOR FAMILY 8"/>
    <property type="match status" value="1"/>
</dbReference>
<evidence type="ECO:0000256" key="10">
    <source>
        <dbReference type="SAM" id="Phobius"/>
    </source>
</evidence>
<evidence type="ECO:0000256" key="1">
    <source>
        <dbReference type="ARBA" id="ARBA00004370"/>
    </source>
</evidence>
<dbReference type="Pfam" id="PF13855">
    <property type="entry name" value="LRR_8"/>
    <property type="match status" value="1"/>
</dbReference>
<evidence type="ECO:0000256" key="8">
    <source>
        <dbReference type="ARBA" id="ARBA00023170"/>
    </source>
</evidence>
<dbReference type="InterPro" id="IPR011009">
    <property type="entry name" value="Kinase-like_dom_sf"/>
</dbReference>
<dbReference type="PROSITE" id="PS50011">
    <property type="entry name" value="PROTEIN_KINASE_DOM"/>
    <property type="match status" value="1"/>
</dbReference>
<feature type="region of interest" description="Disordered" evidence="9">
    <location>
        <begin position="482"/>
        <end position="567"/>
    </location>
</feature>
<dbReference type="PANTHER" id="PTHR48007:SF70">
    <property type="entry name" value="PROTEIN KINASE DOMAIN-CONTAINING PROTEIN"/>
    <property type="match status" value="1"/>
</dbReference>
<dbReference type="FunFam" id="3.80.10.10:FF:000062">
    <property type="entry name" value="protein STRUBBELIG-RECEPTOR FAMILY 3"/>
    <property type="match status" value="1"/>
</dbReference>
<name>A0A2T7DVP3_9POAL</name>
<dbReference type="GO" id="GO:0016020">
    <property type="term" value="C:membrane"/>
    <property type="evidence" value="ECO:0007669"/>
    <property type="project" value="UniProtKB-SubCell"/>
</dbReference>
<feature type="transmembrane region" description="Helical" evidence="10">
    <location>
        <begin position="572"/>
        <end position="594"/>
    </location>
</feature>
<keyword evidence="8" id="KW-0675">Receptor</keyword>
<dbReference type="OrthoDB" id="676979at2759"/>
<comment type="subcellular location">
    <subcellularLocation>
        <location evidence="1">Membrane</location>
    </subcellularLocation>
</comment>
<dbReference type="GO" id="GO:0005524">
    <property type="term" value="F:ATP binding"/>
    <property type="evidence" value="ECO:0007669"/>
    <property type="project" value="InterPro"/>
</dbReference>
<feature type="compositionally biased region" description="Basic and acidic residues" evidence="9">
    <location>
        <begin position="629"/>
        <end position="647"/>
    </location>
</feature>
<dbReference type="Gene3D" id="3.80.10.10">
    <property type="entry name" value="Ribonuclease Inhibitor"/>
    <property type="match status" value="1"/>
</dbReference>
<gene>
    <name evidence="12" type="ORF">GQ55_4G059100</name>
</gene>
<dbReference type="PANTHER" id="PTHR48007">
    <property type="entry name" value="LEUCINE-RICH REPEAT RECEPTOR-LIKE PROTEIN KINASE PXC1"/>
    <property type="match status" value="1"/>
</dbReference>
<keyword evidence="7 10" id="KW-0472">Membrane</keyword>
<feature type="compositionally biased region" description="Pro residues" evidence="9">
    <location>
        <begin position="529"/>
        <end position="542"/>
    </location>
</feature>
<evidence type="ECO:0000256" key="2">
    <source>
        <dbReference type="ARBA" id="ARBA00022614"/>
    </source>
</evidence>
<reference evidence="12 13" key="1">
    <citation type="submission" date="2018-04" db="EMBL/GenBank/DDBJ databases">
        <title>WGS assembly of Panicum hallii var. hallii HAL2.</title>
        <authorList>
            <person name="Lovell J."/>
            <person name="Jenkins J."/>
            <person name="Lowry D."/>
            <person name="Mamidi S."/>
            <person name="Sreedasyam A."/>
            <person name="Weng X."/>
            <person name="Barry K."/>
            <person name="Bonette J."/>
            <person name="Campitelli B."/>
            <person name="Daum C."/>
            <person name="Gordon S."/>
            <person name="Gould B."/>
            <person name="Lipzen A."/>
            <person name="MacQueen A."/>
            <person name="Palacio-Mejia J."/>
            <person name="Plott C."/>
            <person name="Shakirov E."/>
            <person name="Shu S."/>
            <person name="Yoshinaga Y."/>
            <person name="Zane M."/>
            <person name="Rokhsar D."/>
            <person name="Grimwood J."/>
            <person name="Schmutz J."/>
            <person name="Juenger T."/>
        </authorList>
    </citation>
    <scope>NUCLEOTIDE SEQUENCE [LARGE SCALE GENOMIC DNA]</scope>
    <source>
        <strain evidence="13">cv. HAL2</strain>
    </source>
</reference>
<dbReference type="Gene3D" id="1.10.510.10">
    <property type="entry name" value="Transferase(Phosphotransferase) domain 1"/>
    <property type="match status" value="1"/>
</dbReference>
<evidence type="ECO:0000313" key="12">
    <source>
        <dbReference type="EMBL" id="PUZ59648.1"/>
    </source>
</evidence>
<dbReference type="Pfam" id="PF00560">
    <property type="entry name" value="LRR_1"/>
    <property type="match status" value="2"/>
</dbReference>
<feature type="domain" description="Protein kinase" evidence="11">
    <location>
        <begin position="738"/>
        <end position="1015"/>
    </location>
</feature>
<evidence type="ECO:0000256" key="4">
    <source>
        <dbReference type="ARBA" id="ARBA00022729"/>
    </source>
</evidence>
<accession>A0A2T7DVP3</accession>
<feature type="compositionally biased region" description="Pro residues" evidence="9">
    <location>
        <begin position="492"/>
        <end position="517"/>
    </location>
</feature>
<feature type="region of interest" description="Disordered" evidence="9">
    <location>
        <begin position="151"/>
        <end position="224"/>
    </location>
</feature>
<evidence type="ECO:0000313" key="13">
    <source>
        <dbReference type="Proteomes" id="UP000244336"/>
    </source>
</evidence>
<proteinExistence type="predicted"/>
<dbReference type="Pfam" id="PF07714">
    <property type="entry name" value="PK_Tyr_Ser-Thr"/>
    <property type="match status" value="1"/>
</dbReference>
<evidence type="ECO:0000256" key="3">
    <source>
        <dbReference type="ARBA" id="ARBA00022692"/>
    </source>
</evidence>
<protein>
    <recommendedName>
        <fullName evidence="11">Protein kinase domain-containing protein</fullName>
    </recommendedName>
</protein>